<reference evidence="1 2" key="1">
    <citation type="submission" date="2020-03" db="EMBL/GenBank/DDBJ databases">
        <title>Salinimicrobium sp. nov, isolated from SCS.</title>
        <authorList>
            <person name="Cao W.R."/>
        </authorList>
    </citation>
    <scope>NUCLEOTIDE SEQUENCE [LARGE SCALE GENOMIC DNA]</scope>
    <source>
        <strain evidence="2">J15B91</strain>
    </source>
</reference>
<gene>
    <name evidence="1" type="ORF">HC175_17635</name>
</gene>
<proteinExistence type="predicted"/>
<keyword evidence="2" id="KW-1185">Reference proteome</keyword>
<organism evidence="1 2">
    <name type="scientific">Salinimicrobium oceani</name>
    <dbReference type="NCBI Taxonomy" id="2722702"/>
    <lineage>
        <taxon>Bacteria</taxon>
        <taxon>Pseudomonadati</taxon>
        <taxon>Bacteroidota</taxon>
        <taxon>Flavobacteriia</taxon>
        <taxon>Flavobacteriales</taxon>
        <taxon>Flavobacteriaceae</taxon>
        <taxon>Salinimicrobium</taxon>
    </lineage>
</organism>
<dbReference type="EMBL" id="JAAVJR010000445">
    <property type="protein sequence ID" value="NJW54736.1"/>
    <property type="molecule type" value="Genomic_DNA"/>
</dbReference>
<protein>
    <recommendedName>
        <fullName evidence="3">Adhesin domain-containing protein</fullName>
    </recommendedName>
</protein>
<evidence type="ECO:0000313" key="1">
    <source>
        <dbReference type="EMBL" id="NJW54736.1"/>
    </source>
</evidence>
<evidence type="ECO:0008006" key="3">
    <source>
        <dbReference type="Google" id="ProtNLM"/>
    </source>
</evidence>
<feature type="non-terminal residue" evidence="1">
    <location>
        <position position="1"/>
    </location>
</feature>
<comment type="caution">
    <text evidence="1">The sequence shown here is derived from an EMBL/GenBank/DDBJ whole genome shotgun (WGS) entry which is preliminary data.</text>
</comment>
<name>A0ABX1D6L1_9FLAO</name>
<accession>A0ABX1D6L1</accession>
<dbReference type="Proteomes" id="UP000703674">
    <property type="component" value="Unassembled WGS sequence"/>
</dbReference>
<evidence type="ECO:0000313" key="2">
    <source>
        <dbReference type="Proteomes" id="UP000703674"/>
    </source>
</evidence>
<sequence length="98" mass="10701">EIPEDMEVEVNSNVASVFLTGSYDSVLIQLKTGSCYFEDFEGTAVVNTYEGNILGSARNFTSEANSRHGQVEVSKNSHGIHKMVLTSINGDIKLTETK</sequence>